<dbReference type="PROSITE" id="PS50172">
    <property type="entry name" value="BRCT"/>
    <property type="match status" value="1"/>
</dbReference>
<dbReference type="Gene3D" id="1.10.287.610">
    <property type="entry name" value="Helix hairpin bin"/>
    <property type="match status" value="1"/>
</dbReference>
<dbReference type="NCBIfam" id="TIGR00575">
    <property type="entry name" value="dnlj"/>
    <property type="match status" value="1"/>
</dbReference>
<dbReference type="HAMAP" id="MF_01588">
    <property type="entry name" value="DNA_ligase_A"/>
    <property type="match status" value="1"/>
</dbReference>
<dbReference type="InterPro" id="IPR012340">
    <property type="entry name" value="NA-bd_OB-fold"/>
</dbReference>
<feature type="binding site" evidence="15">
    <location>
        <begin position="38"/>
        <end position="42"/>
    </location>
    <ligand>
        <name>NAD(+)</name>
        <dbReference type="ChEBI" id="CHEBI:57540"/>
    </ligand>
</feature>
<dbReference type="InterPro" id="IPR033136">
    <property type="entry name" value="DNA_ligase_CS"/>
</dbReference>
<protein>
    <recommendedName>
        <fullName evidence="3 15">DNA ligase</fullName>
        <ecNumber evidence="2 15">6.5.1.2</ecNumber>
    </recommendedName>
    <alternativeName>
        <fullName evidence="15">Polydeoxyribonucleotide synthase [NAD(+)]</fullName>
    </alternativeName>
</protein>
<dbReference type="FunFam" id="2.40.50.140:FF:000012">
    <property type="entry name" value="DNA ligase"/>
    <property type="match status" value="1"/>
</dbReference>
<dbReference type="InterPro" id="IPR001357">
    <property type="entry name" value="BRCT_dom"/>
</dbReference>
<dbReference type="CDD" id="cd17748">
    <property type="entry name" value="BRCT_DNA_ligase_like"/>
    <property type="match status" value="1"/>
</dbReference>
<feature type="active site" description="N6-AMP-lysine intermediate" evidence="15">
    <location>
        <position position="119"/>
    </location>
</feature>
<dbReference type="PANTHER" id="PTHR23389:SF9">
    <property type="entry name" value="DNA LIGASE"/>
    <property type="match status" value="1"/>
</dbReference>
<feature type="binding site" evidence="15">
    <location>
        <begin position="87"/>
        <end position="88"/>
    </location>
    <ligand>
        <name>NAD(+)</name>
        <dbReference type="ChEBI" id="CHEBI:57540"/>
    </ligand>
</feature>
<dbReference type="EMBL" id="FQUF01000007">
    <property type="protein sequence ID" value="SHE52032.1"/>
    <property type="molecule type" value="Genomic_DNA"/>
</dbReference>
<dbReference type="CDD" id="cd00114">
    <property type="entry name" value="LIGANc"/>
    <property type="match status" value="1"/>
</dbReference>
<dbReference type="RefSeq" id="WP_073296148.1">
    <property type="nucleotide sequence ID" value="NZ_FQUF01000007.1"/>
</dbReference>
<dbReference type="Pfam" id="PF03120">
    <property type="entry name" value="OB_DNA_ligase"/>
    <property type="match status" value="1"/>
</dbReference>
<keyword evidence="11 15" id="KW-0234">DNA repair</keyword>
<keyword evidence="12 15" id="KW-0464">Manganese</keyword>
<keyword evidence="4 15" id="KW-0436">Ligase</keyword>
<dbReference type="Gene3D" id="3.30.470.30">
    <property type="entry name" value="DNA ligase/mRNA capping enzyme"/>
    <property type="match status" value="1"/>
</dbReference>
<dbReference type="PIRSF" id="PIRSF001604">
    <property type="entry name" value="LigA"/>
    <property type="match status" value="1"/>
</dbReference>
<keyword evidence="9 15" id="KW-0460">Magnesium</keyword>
<feature type="binding site" evidence="15">
    <location>
        <position position="411"/>
    </location>
    <ligand>
        <name>Zn(2+)</name>
        <dbReference type="ChEBI" id="CHEBI:29105"/>
    </ligand>
</feature>
<evidence type="ECO:0000313" key="19">
    <source>
        <dbReference type="Proteomes" id="UP000184128"/>
    </source>
</evidence>
<dbReference type="Pfam" id="PF03119">
    <property type="entry name" value="DNA_ligase_ZBD"/>
    <property type="match status" value="1"/>
</dbReference>
<reference evidence="18 19" key="1">
    <citation type="submission" date="2016-11" db="EMBL/GenBank/DDBJ databases">
        <authorList>
            <person name="Jaros S."/>
            <person name="Januszkiewicz K."/>
            <person name="Wedrychowicz H."/>
        </authorList>
    </citation>
    <scope>NUCLEOTIDE SEQUENCE [LARGE SCALE GENOMIC DNA]</scope>
    <source>
        <strain evidence="18 19">DSM 15692</strain>
    </source>
</reference>
<dbReference type="NCBIfam" id="NF005932">
    <property type="entry name" value="PRK07956.1"/>
    <property type="match status" value="1"/>
</dbReference>
<evidence type="ECO:0000256" key="16">
    <source>
        <dbReference type="RuleBase" id="RU000618"/>
    </source>
</evidence>
<dbReference type="Gene3D" id="6.20.10.30">
    <property type="match status" value="1"/>
</dbReference>
<organism evidence="18 19">
    <name type="scientific">Atopostipes suicloacalis DSM 15692</name>
    <dbReference type="NCBI Taxonomy" id="1121025"/>
    <lineage>
        <taxon>Bacteria</taxon>
        <taxon>Bacillati</taxon>
        <taxon>Bacillota</taxon>
        <taxon>Bacilli</taxon>
        <taxon>Lactobacillales</taxon>
        <taxon>Carnobacteriaceae</taxon>
        <taxon>Atopostipes</taxon>
    </lineage>
</organism>
<accession>A0A1M4U5K7</accession>
<keyword evidence="7 15" id="KW-0227">DNA damage</keyword>
<dbReference type="EC" id="6.5.1.2" evidence="2 15"/>
<dbReference type="InterPro" id="IPR003583">
    <property type="entry name" value="Hlx-hairpin-Hlx_DNA-bd_motif"/>
</dbReference>
<keyword evidence="6 15" id="KW-0479">Metal-binding</keyword>
<keyword evidence="8 15" id="KW-0862">Zinc</keyword>
<evidence type="ECO:0000256" key="15">
    <source>
        <dbReference type="HAMAP-Rule" id="MF_01588"/>
    </source>
</evidence>
<comment type="cofactor">
    <cofactor evidence="15">
        <name>Mg(2+)</name>
        <dbReference type="ChEBI" id="CHEBI:18420"/>
    </cofactor>
    <cofactor evidence="15">
        <name>Mn(2+)</name>
        <dbReference type="ChEBI" id="CHEBI:29035"/>
    </cofactor>
</comment>
<dbReference type="SMART" id="SM00532">
    <property type="entry name" value="LIGANc"/>
    <property type="match status" value="1"/>
</dbReference>
<keyword evidence="19" id="KW-1185">Reference proteome</keyword>
<dbReference type="FunFam" id="3.30.470.30:FF:000001">
    <property type="entry name" value="DNA ligase"/>
    <property type="match status" value="1"/>
</dbReference>
<keyword evidence="5 15" id="KW-0235">DNA replication</keyword>
<dbReference type="FunFam" id="1.10.287.610:FF:000002">
    <property type="entry name" value="DNA ligase"/>
    <property type="match status" value="1"/>
</dbReference>
<dbReference type="GO" id="GO:0003677">
    <property type="term" value="F:DNA binding"/>
    <property type="evidence" value="ECO:0007669"/>
    <property type="project" value="InterPro"/>
</dbReference>
<dbReference type="Gene3D" id="2.40.50.140">
    <property type="entry name" value="Nucleic acid-binding proteins"/>
    <property type="match status" value="1"/>
</dbReference>
<dbReference type="InterPro" id="IPR018239">
    <property type="entry name" value="DNA_ligase_AS"/>
</dbReference>
<dbReference type="GO" id="GO:0006281">
    <property type="term" value="P:DNA repair"/>
    <property type="evidence" value="ECO:0007669"/>
    <property type="project" value="UniProtKB-KW"/>
</dbReference>
<sequence length="673" mass="75729">MSKAINFEQAGKRVEELVLTLNQYSHEYYALDAPTVSDAEYDRLYRELVNLETMYPELTKQDSPTQRVGDALIEGFEKVEHSSQMLSLENAFNLEELEAFDRRVEQQAKSSHTYLSEMKIDGLAIAIKYENGYLVQAATRGDGRVGEDVTQNIRAISAIPIRLRDNVTCEVRGEVYMPKGSFVKLNKERDEEGKDIFANPRNAAAGTLRNLNPKITASRNLNAFFYTLVDPEEHGANTQKEAIELMNAWGLHVNHEYECIQSIDEVWAYIEKVEKERQDLPYEIDGVVLKVNEFSVQEEVGMTVKAPRWAIAYKFKAEEAQTLLHEIEWTVGRTGVVTPTAIMDPVVVAGSTVQRASLHNVDLIKKHDVRLGDTLVIHKAGDIIPEVLRVVLEERPEDSQPYEIPKNCPACGSELTHLEDEVALRCINPACPVQAQERVIHFASRNAMNIDGLGEQRVRQLFEADLISDVVDLYDLQPEALMELERMGEKSSTKLVDAIEASKENSLERLIFGLGIRHVGSNTARLLVQTFPTIDELKNAEFEEIVNIEGIGDIIADSVVTFFDNEEAQVLIEELKARRLNMDYLEAERTIAQEETAVFADKTIVLTGKLENFTRNELKTQLELMGAKVTGSVSSNTDLLIAGEDAGSKLTKAQELGVEIWNEEQLMENLKEN</sequence>
<evidence type="ECO:0000256" key="4">
    <source>
        <dbReference type="ARBA" id="ARBA00022598"/>
    </source>
</evidence>
<dbReference type="InterPro" id="IPR036420">
    <property type="entry name" value="BRCT_dom_sf"/>
</dbReference>
<dbReference type="GO" id="GO:0006260">
    <property type="term" value="P:DNA replication"/>
    <property type="evidence" value="ECO:0007669"/>
    <property type="project" value="UniProtKB-KW"/>
</dbReference>
<dbReference type="Gene3D" id="1.10.150.20">
    <property type="entry name" value="5' to 3' exonuclease, C-terminal subdomain"/>
    <property type="match status" value="2"/>
</dbReference>
<dbReference type="OrthoDB" id="9759736at2"/>
<dbReference type="GO" id="GO:0046872">
    <property type="term" value="F:metal ion binding"/>
    <property type="evidence" value="ECO:0007669"/>
    <property type="project" value="UniProtKB-KW"/>
</dbReference>
<dbReference type="AlphaFoldDB" id="A0A1M4U5K7"/>
<feature type="binding site" evidence="15">
    <location>
        <position position="426"/>
    </location>
    <ligand>
        <name>Zn(2+)</name>
        <dbReference type="ChEBI" id="CHEBI:29105"/>
    </ligand>
</feature>
<comment type="function">
    <text evidence="1 15">DNA ligase that catalyzes the formation of phosphodiester linkages between 5'-phosphoryl and 3'-hydroxyl groups in double-stranded DNA using NAD as a coenzyme and as the energy source for the reaction. It is essential for DNA replication and repair of damaged DNA.</text>
</comment>
<feature type="binding site" evidence="15">
    <location>
        <position position="408"/>
    </location>
    <ligand>
        <name>Zn(2+)</name>
        <dbReference type="ChEBI" id="CHEBI:29105"/>
    </ligand>
</feature>
<evidence type="ECO:0000256" key="8">
    <source>
        <dbReference type="ARBA" id="ARBA00022833"/>
    </source>
</evidence>
<comment type="similarity">
    <text evidence="14 15">Belongs to the NAD-dependent DNA ligase family. LigA subfamily.</text>
</comment>
<dbReference type="FunFam" id="1.10.150.20:FF:000007">
    <property type="entry name" value="DNA ligase"/>
    <property type="match status" value="1"/>
</dbReference>
<evidence type="ECO:0000256" key="5">
    <source>
        <dbReference type="ARBA" id="ARBA00022705"/>
    </source>
</evidence>
<dbReference type="Pfam" id="PF01653">
    <property type="entry name" value="DNA_ligase_aden"/>
    <property type="match status" value="1"/>
</dbReference>
<feature type="binding site" evidence="15">
    <location>
        <position position="431"/>
    </location>
    <ligand>
        <name>Zn(2+)</name>
        <dbReference type="ChEBI" id="CHEBI:29105"/>
    </ligand>
</feature>
<dbReference type="Proteomes" id="UP000184128">
    <property type="component" value="Unassembled WGS sequence"/>
</dbReference>
<gene>
    <name evidence="15" type="primary">ligA</name>
    <name evidence="18" type="ORF">SAMN02745249_00596</name>
</gene>
<feature type="binding site" evidence="15">
    <location>
        <position position="290"/>
    </location>
    <ligand>
        <name>NAD(+)</name>
        <dbReference type="ChEBI" id="CHEBI:57540"/>
    </ligand>
</feature>
<dbReference type="InterPro" id="IPR010994">
    <property type="entry name" value="RuvA_2-like"/>
</dbReference>
<dbReference type="Pfam" id="PF00533">
    <property type="entry name" value="BRCT"/>
    <property type="match status" value="1"/>
</dbReference>
<dbReference type="SUPFAM" id="SSF47781">
    <property type="entry name" value="RuvA domain 2-like"/>
    <property type="match status" value="1"/>
</dbReference>
<evidence type="ECO:0000256" key="11">
    <source>
        <dbReference type="ARBA" id="ARBA00023204"/>
    </source>
</evidence>
<evidence type="ECO:0000256" key="9">
    <source>
        <dbReference type="ARBA" id="ARBA00022842"/>
    </source>
</evidence>
<feature type="domain" description="BRCT" evidence="17">
    <location>
        <begin position="594"/>
        <end position="673"/>
    </location>
</feature>
<dbReference type="InterPro" id="IPR013840">
    <property type="entry name" value="DNAligase_N"/>
</dbReference>
<dbReference type="PROSITE" id="PS01056">
    <property type="entry name" value="DNA_LIGASE_N2"/>
    <property type="match status" value="1"/>
</dbReference>
<evidence type="ECO:0000256" key="1">
    <source>
        <dbReference type="ARBA" id="ARBA00004067"/>
    </source>
</evidence>
<evidence type="ECO:0000256" key="14">
    <source>
        <dbReference type="ARBA" id="ARBA00060881"/>
    </source>
</evidence>
<evidence type="ECO:0000256" key="10">
    <source>
        <dbReference type="ARBA" id="ARBA00023027"/>
    </source>
</evidence>
<dbReference type="SUPFAM" id="SSF56091">
    <property type="entry name" value="DNA ligase/mRNA capping enzyme, catalytic domain"/>
    <property type="match status" value="1"/>
</dbReference>
<evidence type="ECO:0000256" key="13">
    <source>
        <dbReference type="ARBA" id="ARBA00034005"/>
    </source>
</evidence>
<dbReference type="SUPFAM" id="SSF50249">
    <property type="entry name" value="Nucleic acid-binding proteins"/>
    <property type="match status" value="1"/>
</dbReference>
<dbReference type="PANTHER" id="PTHR23389">
    <property type="entry name" value="CHROMOSOME TRANSMISSION FIDELITY FACTOR 18"/>
    <property type="match status" value="1"/>
</dbReference>
<dbReference type="Pfam" id="PF12826">
    <property type="entry name" value="HHH_2"/>
    <property type="match status" value="1"/>
</dbReference>
<dbReference type="PROSITE" id="PS01055">
    <property type="entry name" value="DNA_LIGASE_N1"/>
    <property type="match status" value="1"/>
</dbReference>
<feature type="binding site" evidence="15">
    <location>
        <position position="140"/>
    </location>
    <ligand>
        <name>NAD(+)</name>
        <dbReference type="ChEBI" id="CHEBI:57540"/>
    </ligand>
</feature>
<dbReference type="SMART" id="SM00278">
    <property type="entry name" value="HhH1"/>
    <property type="match status" value="3"/>
</dbReference>
<evidence type="ECO:0000256" key="6">
    <source>
        <dbReference type="ARBA" id="ARBA00022723"/>
    </source>
</evidence>
<evidence type="ECO:0000313" key="18">
    <source>
        <dbReference type="EMBL" id="SHE52032.1"/>
    </source>
</evidence>
<feature type="binding site" evidence="15">
    <location>
        <position position="117"/>
    </location>
    <ligand>
        <name>NAD(+)</name>
        <dbReference type="ChEBI" id="CHEBI:57540"/>
    </ligand>
</feature>
<dbReference type="Gene3D" id="3.40.50.10190">
    <property type="entry name" value="BRCT domain"/>
    <property type="match status" value="1"/>
</dbReference>
<feature type="binding site" evidence="15">
    <location>
        <position position="314"/>
    </location>
    <ligand>
        <name>NAD(+)</name>
        <dbReference type="ChEBI" id="CHEBI:57540"/>
    </ligand>
</feature>
<feature type="binding site" evidence="15">
    <location>
        <position position="174"/>
    </location>
    <ligand>
        <name>NAD(+)</name>
        <dbReference type="ChEBI" id="CHEBI:57540"/>
    </ligand>
</feature>
<evidence type="ECO:0000256" key="2">
    <source>
        <dbReference type="ARBA" id="ARBA00012722"/>
    </source>
</evidence>
<dbReference type="FunFam" id="1.10.150.20:FF:000006">
    <property type="entry name" value="DNA ligase"/>
    <property type="match status" value="1"/>
</dbReference>
<comment type="catalytic activity">
    <reaction evidence="13 15 16">
        <text>NAD(+) + (deoxyribonucleotide)n-3'-hydroxyl + 5'-phospho-(deoxyribonucleotide)m = (deoxyribonucleotide)n+m + AMP + beta-nicotinamide D-nucleotide.</text>
        <dbReference type="EC" id="6.5.1.2"/>
    </reaction>
</comment>
<evidence type="ECO:0000259" key="17">
    <source>
        <dbReference type="PROSITE" id="PS50172"/>
    </source>
</evidence>
<dbReference type="InterPro" id="IPR001679">
    <property type="entry name" value="DNA_ligase"/>
</dbReference>
<evidence type="ECO:0000256" key="7">
    <source>
        <dbReference type="ARBA" id="ARBA00022763"/>
    </source>
</evidence>
<dbReference type="GO" id="GO:0005829">
    <property type="term" value="C:cytosol"/>
    <property type="evidence" value="ECO:0007669"/>
    <property type="project" value="TreeGrafter"/>
</dbReference>
<dbReference type="InterPro" id="IPR013839">
    <property type="entry name" value="DNAligase_adenylation"/>
</dbReference>
<proteinExistence type="inferred from homology"/>
<dbReference type="SMART" id="SM00292">
    <property type="entry name" value="BRCT"/>
    <property type="match status" value="1"/>
</dbReference>
<dbReference type="Pfam" id="PF14520">
    <property type="entry name" value="HHH_5"/>
    <property type="match status" value="1"/>
</dbReference>
<evidence type="ECO:0000256" key="12">
    <source>
        <dbReference type="ARBA" id="ARBA00023211"/>
    </source>
</evidence>
<dbReference type="STRING" id="1121025.SAMN02745249_00596"/>
<dbReference type="InterPro" id="IPR004150">
    <property type="entry name" value="NAD_DNA_ligase_OB"/>
</dbReference>
<dbReference type="InterPro" id="IPR004149">
    <property type="entry name" value="Znf_DNAligase_C4"/>
</dbReference>
<dbReference type="SUPFAM" id="SSF52113">
    <property type="entry name" value="BRCT domain"/>
    <property type="match status" value="1"/>
</dbReference>
<evidence type="ECO:0000256" key="3">
    <source>
        <dbReference type="ARBA" id="ARBA00013308"/>
    </source>
</evidence>
<dbReference type="InterPro" id="IPR041663">
    <property type="entry name" value="DisA/LigA_HHH"/>
</dbReference>
<name>A0A1M4U5K7_9LACT</name>
<keyword evidence="10 15" id="KW-0520">NAD</keyword>
<dbReference type="GO" id="GO:0003911">
    <property type="term" value="F:DNA ligase (NAD+) activity"/>
    <property type="evidence" value="ECO:0007669"/>
    <property type="project" value="UniProtKB-UniRule"/>
</dbReference>